<protein>
    <submittedName>
        <fullName evidence="2">Uncharacterized protein</fullName>
    </submittedName>
</protein>
<reference evidence="2" key="1">
    <citation type="journal article" date="2015" name="Nature">
        <title>Complex archaea that bridge the gap between prokaryotes and eukaryotes.</title>
        <authorList>
            <person name="Spang A."/>
            <person name="Saw J.H."/>
            <person name="Jorgensen S.L."/>
            <person name="Zaremba-Niedzwiedzka K."/>
            <person name="Martijn J."/>
            <person name="Lind A.E."/>
            <person name="van Eijk R."/>
            <person name="Schleper C."/>
            <person name="Guy L."/>
            <person name="Ettema T.J."/>
        </authorList>
    </citation>
    <scope>NUCLEOTIDE SEQUENCE</scope>
</reference>
<sequence>MAGTKSQQSSGNDSLASLKARKHRNSLIPSRASGDGAPIHNQITLVVFLNGKNEIAVGVVQAELQIAAGQNEHALATLQHLREIAPKQPHVLQLLQQLYQDMNQWQGVQEVLPDLRKRHVLAAAEVDTLSSEAMIAQLQAALLNQDWSSMAALWQQLPHKLRQSELLLTPYVIGLIQQGEQLQANELIENFLRNQWSDSLIYQYGLIKQGDVLKRLAKAEKWLINNERNATLLLTLGRLSFANKLWAKAEEYLRASLEHGATGETYQILAEVLTAEGKKEAAAEMYKQGLAMMVKQSHIII</sequence>
<dbReference type="SUPFAM" id="SSF48452">
    <property type="entry name" value="TPR-like"/>
    <property type="match status" value="1"/>
</dbReference>
<dbReference type="AlphaFoldDB" id="A0A0F9MR06"/>
<gene>
    <name evidence="2" type="ORF">LCGC14_1124110</name>
</gene>
<name>A0A0F9MR06_9ZZZZ</name>
<dbReference type="NCBIfam" id="TIGR00540">
    <property type="entry name" value="TPR_hemY_coli"/>
    <property type="match status" value="1"/>
</dbReference>
<dbReference type="InterPro" id="IPR005254">
    <property type="entry name" value="Heme_biosyn_assoc_TPR_pro"/>
</dbReference>
<evidence type="ECO:0000256" key="1">
    <source>
        <dbReference type="SAM" id="MobiDB-lite"/>
    </source>
</evidence>
<proteinExistence type="predicted"/>
<comment type="caution">
    <text evidence="2">The sequence shown here is derived from an EMBL/GenBank/DDBJ whole genome shotgun (WGS) entry which is preliminary data.</text>
</comment>
<feature type="compositionally biased region" description="Polar residues" evidence="1">
    <location>
        <begin position="1"/>
        <end position="15"/>
    </location>
</feature>
<dbReference type="GO" id="GO:0042168">
    <property type="term" value="P:heme metabolic process"/>
    <property type="evidence" value="ECO:0007669"/>
    <property type="project" value="InterPro"/>
</dbReference>
<evidence type="ECO:0000313" key="2">
    <source>
        <dbReference type="EMBL" id="KKN01802.1"/>
    </source>
</evidence>
<dbReference type="EMBL" id="LAZR01005222">
    <property type="protein sequence ID" value="KKN01802.1"/>
    <property type="molecule type" value="Genomic_DNA"/>
</dbReference>
<dbReference type="InterPro" id="IPR011990">
    <property type="entry name" value="TPR-like_helical_dom_sf"/>
</dbReference>
<dbReference type="Gene3D" id="1.25.40.10">
    <property type="entry name" value="Tetratricopeptide repeat domain"/>
    <property type="match status" value="1"/>
</dbReference>
<dbReference type="GO" id="GO:0016020">
    <property type="term" value="C:membrane"/>
    <property type="evidence" value="ECO:0007669"/>
    <property type="project" value="InterPro"/>
</dbReference>
<accession>A0A0F9MR06</accession>
<organism evidence="2">
    <name type="scientific">marine sediment metagenome</name>
    <dbReference type="NCBI Taxonomy" id="412755"/>
    <lineage>
        <taxon>unclassified sequences</taxon>
        <taxon>metagenomes</taxon>
        <taxon>ecological metagenomes</taxon>
    </lineage>
</organism>
<feature type="region of interest" description="Disordered" evidence="1">
    <location>
        <begin position="1"/>
        <end position="23"/>
    </location>
</feature>